<comment type="caution">
    <text evidence="4">The sequence shown here is derived from an EMBL/GenBank/DDBJ whole genome shotgun (WGS) entry which is preliminary data.</text>
</comment>
<dbReference type="InterPro" id="IPR012336">
    <property type="entry name" value="Thioredoxin-like_fold"/>
</dbReference>
<feature type="chain" id="PRO_5040747832" evidence="2">
    <location>
        <begin position="27"/>
        <end position="634"/>
    </location>
</feature>
<dbReference type="Gene3D" id="1.25.40.10">
    <property type="entry name" value="Tetratricopeptide repeat domain"/>
    <property type="match status" value="1"/>
</dbReference>
<evidence type="ECO:0000313" key="4">
    <source>
        <dbReference type="EMBL" id="MCO6046633.1"/>
    </source>
</evidence>
<evidence type="ECO:0000256" key="1">
    <source>
        <dbReference type="ARBA" id="ARBA00023284"/>
    </source>
</evidence>
<accession>A0A9X2JJD8</accession>
<evidence type="ECO:0000313" key="5">
    <source>
        <dbReference type="Proteomes" id="UP001155241"/>
    </source>
</evidence>
<dbReference type="RefSeq" id="WP_252854746.1">
    <property type="nucleotide sequence ID" value="NZ_JAMXLR010000076.1"/>
</dbReference>
<dbReference type="InterPro" id="IPR013766">
    <property type="entry name" value="Thioredoxin_domain"/>
</dbReference>
<dbReference type="InterPro" id="IPR011990">
    <property type="entry name" value="TPR-like_helical_dom_sf"/>
</dbReference>
<organism evidence="4 5">
    <name type="scientific">Aeoliella straminimaris</name>
    <dbReference type="NCBI Taxonomy" id="2954799"/>
    <lineage>
        <taxon>Bacteria</taxon>
        <taxon>Pseudomonadati</taxon>
        <taxon>Planctomycetota</taxon>
        <taxon>Planctomycetia</taxon>
        <taxon>Pirellulales</taxon>
        <taxon>Lacipirellulaceae</taxon>
        <taxon>Aeoliella</taxon>
    </lineage>
</organism>
<sequence>MSLRSSAFIISCTILTVTTAPCTSLAATTARQALGLKPIQSNIDYDRPEADEIDKCKIQSVEGGSAWVVTGPDGRVLRRFADSNSDKVVDTWSYFKSGLEVYRDIDADFDGKADQYRWFHSAGTRWGLDEDENGKIDSWKRISPYEVAEVAVEAIQKQDASLYSTLLMSNKDVDRLGIAGELKDRVTKGIRDAQSDFTKFAKEQKVVDKSTSFLDFGASRPAIIPAGGEGVKQDLHVYENVAALVNNNGKPEQVYLGAMVQTGDTWRLIGLPQIGDSSATAQLFNAPQAESVAALPNGEAPSEEVQKLLAELEKLDTQFGGTNDQQIAVTKKRVQVLEKLAAESPAGADREQWQRQQVDMLSAAVQTMQYYDAIEQIEALASELKKQKASEELQAHVEFRRLWSEYIKASMDPKGNYTKVRDAWLESLQKFATDYPNLPDTSEAMLQLGMEEEFAGEEETAIEWYSKLAKQFPNSDAGKKATGAIRRLESIGKAMPLAGDAVGGGKVDLSGYRRKYVLIHYWASWCEPCKEDIEELKVLHNKYSRRGFDIIGVNLDSSVSEAEKYLSKNRLPWKHVYDEGGLDGRLANEMGVMTLPLMLLVDDKGQVANRNVHISELEAELQRVLGKAPQIGRR</sequence>
<feature type="domain" description="Thioredoxin" evidence="3">
    <location>
        <begin position="488"/>
        <end position="630"/>
    </location>
</feature>
<name>A0A9X2JJD8_9BACT</name>
<dbReference type="GO" id="GO:0006950">
    <property type="term" value="P:response to stress"/>
    <property type="evidence" value="ECO:0007669"/>
    <property type="project" value="UniProtKB-ARBA"/>
</dbReference>
<dbReference type="Gene3D" id="3.40.30.10">
    <property type="entry name" value="Glutaredoxin"/>
    <property type="match status" value="1"/>
</dbReference>
<dbReference type="InterPro" id="IPR036249">
    <property type="entry name" value="Thioredoxin-like_sf"/>
</dbReference>
<evidence type="ECO:0000256" key="2">
    <source>
        <dbReference type="SAM" id="SignalP"/>
    </source>
</evidence>
<dbReference type="InterPro" id="IPR017937">
    <property type="entry name" value="Thioredoxin_CS"/>
</dbReference>
<dbReference type="PANTHER" id="PTHR42852">
    <property type="entry name" value="THIOL:DISULFIDE INTERCHANGE PROTEIN DSBE"/>
    <property type="match status" value="1"/>
</dbReference>
<keyword evidence="5" id="KW-1185">Reference proteome</keyword>
<proteinExistence type="predicted"/>
<dbReference type="Pfam" id="PF13905">
    <property type="entry name" value="Thioredoxin_8"/>
    <property type="match status" value="1"/>
</dbReference>
<feature type="signal peptide" evidence="2">
    <location>
        <begin position="1"/>
        <end position="26"/>
    </location>
</feature>
<dbReference type="PROSITE" id="PS51352">
    <property type="entry name" value="THIOREDOXIN_2"/>
    <property type="match status" value="1"/>
</dbReference>
<dbReference type="PROSITE" id="PS00194">
    <property type="entry name" value="THIOREDOXIN_1"/>
    <property type="match status" value="1"/>
</dbReference>
<dbReference type="EMBL" id="JAMXLR010000076">
    <property type="protein sequence ID" value="MCO6046633.1"/>
    <property type="molecule type" value="Genomic_DNA"/>
</dbReference>
<keyword evidence="2" id="KW-0732">Signal</keyword>
<reference evidence="4" key="1">
    <citation type="submission" date="2022-06" db="EMBL/GenBank/DDBJ databases">
        <title>Aeoliella straminimaris, a novel planctomycete from sediments.</title>
        <authorList>
            <person name="Vitorino I.R."/>
            <person name="Lage O.M."/>
        </authorList>
    </citation>
    <scope>NUCLEOTIDE SEQUENCE</scope>
    <source>
        <strain evidence="4">ICT_H6.2</strain>
    </source>
</reference>
<dbReference type="SUPFAM" id="SSF52833">
    <property type="entry name" value="Thioredoxin-like"/>
    <property type="match status" value="1"/>
</dbReference>
<keyword evidence="1" id="KW-0676">Redox-active center</keyword>
<dbReference type="AlphaFoldDB" id="A0A9X2JJD8"/>
<dbReference type="InterPro" id="IPR050553">
    <property type="entry name" value="Thioredoxin_ResA/DsbE_sf"/>
</dbReference>
<dbReference type="Proteomes" id="UP001155241">
    <property type="component" value="Unassembled WGS sequence"/>
</dbReference>
<protein>
    <submittedName>
        <fullName evidence="4">Redoxin domain-containing protein</fullName>
    </submittedName>
</protein>
<dbReference type="CDD" id="cd02966">
    <property type="entry name" value="TlpA_like_family"/>
    <property type="match status" value="1"/>
</dbReference>
<evidence type="ECO:0000259" key="3">
    <source>
        <dbReference type="PROSITE" id="PS51352"/>
    </source>
</evidence>
<dbReference type="PANTHER" id="PTHR42852:SF17">
    <property type="entry name" value="THIOREDOXIN-LIKE PROTEIN HI_1115"/>
    <property type="match status" value="1"/>
</dbReference>
<gene>
    <name evidence="4" type="ORF">NG895_22280</name>
</gene>